<dbReference type="EMBL" id="CAJVCH010570964">
    <property type="protein sequence ID" value="CAG7836284.1"/>
    <property type="molecule type" value="Genomic_DNA"/>
</dbReference>
<evidence type="ECO:0000256" key="9">
    <source>
        <dbReference type="ARBA" id="ARBA00023211"/>
    </source>
</evidence>
<dbReference type="PANTHER" id="PTHR11675">
    <property type="entry name" value="N-ACETYLGALACTOSAMINYLTRANSFERASE"/>
    <property type="match status" value="1"/>
</dbReference>
<dbReference type="PROSITE" id="PS50231">
    <property type="entry name" value="RICIN_B_LECTIN"/>
    <property type="match status" value="1"/>
</dbReference>
<keyword evidence="5 11" id="KW-1133">Transmembrane helix</keyword>
<keyword evidence="6 11" id="KW-0472">Membrane</keyword>
<feature type="transmembrane region" description="Helical" evidence="11">
    <location>
        <begin position="12"/>
        <end position="30"/>
    </location>
</feature>
<evidence type="ECO:0000256" key="6">
    <source>
        <dbReference type="ARBA" id="ARBA00023136"/>
    </source>
</evidence>
<comment type="similarity">
    <text evidence="2">Belongs to the glycosyltransferase 2 family. GalNAc-T subfamily.</text>
</comment>
<evidence type="ECO:0000256" key="3">
    <source>
        <dbReference type="ARBA" id="ARBA00022692"/>
    </source>
</evidence>
<organism evidence="13 14">
    <name type="scientific">Allacma fusca</name>
    <dbReference type="NCBI Taxonomy" id="39272"/>
    <lineage>
        <taxon>Eukaryota</taxon>
        <taxon>Metazoa</taxon>
        <taxon>Ecdysozoa</taxon>
        <taxon>Arthropoda</taxon>
        <taxon>Hexapoda</taxon>
        <taxon>Collembola</taxon>
        <taxon>Symphypleona</taxon>
        <taxon>Sminthuridae</taxon>
        <taxon>Allacma</taxon>
    </lineage>
</organism>
<dbReference type="GO" id="GO:0006493">
    <property type="term" value="P:protein O-linked glycosylation"/>
    <property type="evidence" value="ECO:0007669"/>
    <property type="project" value="TreeGrafter"/>
</dbReference>
<reference evidence="13" key="1">
    <citation type="submission" date="2021-06" db="EMBL/GenBank/DDBJ databases">
        <authorList>
            <person name="Hodson N. C."/>
            <person name="Mongue J. A."/>
            <person name="Jaron S. K."/>
        </authorList>
    </citation>
    <scope>NUCLEOTIDE SEQUENCE</scope>
</reference>
<dbReference type="GO" id="GO:0004653">
    <property type="term" value="F:polypeptide N-acetylgalactosaminyltransferase activity"/>
    <property type="evidence" value="ECO:0007669"/>
    <property type="project" value="TreeGrafter"/>
</dbReference>
<evidence type="ECO:0000256" key="8">
    <source>
        <dbReference type="ARBA" id="ARBA00023180"/>
    </source>
</evidence>
<evidence type="ECO:0000256" key="10">
    <source>
        <dbReference type="ARBA" id="ARBA00060399"/>
    </source>
</evidence>
<comment type="caution">
    <text evidence="13">The sequence shown here is derived from an EMBL/GenBank/DDBJ whole genome shotgun (WGS) entry which is preliminary data.</text>
</comment>
<evidence type="ECO:0000259" key="12">
    <source>
        <dbReference type="SMART" id="SM00458"/>
    </source>
</evidence>
<keyword evidence="9" id="KW-0464">Manganese</keyword>
<dbReference type="GO" id="GO:0000139">
    <property type="term" value="C:Golgi membrane"/>
    <property type="evidence" value="ECO:0007669"/>
    <property type="project" value="UniProtKB-ARBA"/>
</dbReference>
<evidence type="ECO:0000313" key="13">
    <source>
        <dbReference type="EMBL" id="CAG7836284.1"/>
    </source>
</evidence>
<dbReference type="InterPro" id="IPR045885">
    <property type="entry name" value="GalNAc-T"/>
</dbReference>
<evidence type="ECO:0000256" key="7">
    <source>
        <dbReference type="ARBA" id="ARBA00023157"/>
    </source>
</evidence>
<name>A0A8J2LPL4_9HEXA</name>
<keyword evidence="8" id="KW-0325">Glycoprotein</keyword>
<dbReference type="Pfam" id="PF00652">
    <property type="entry name" value="Ricin_B_lectin"/>
    <property type="match status" value="1"/>
</dbReference>
<dbReference type="FunFam" id="3.90.550.10:FF:000053">
    <property type="entry name" value="Polypeptide N-acetylgalactosaminyltransferase"/>
    <property type="match status" value="1"/>
</dbReference>
<evidence type="ECO:0000256" key="1">
    <source>
        <dbReference type="ARBA" id="ARBA00001936"/>
    </source>
</evidence>
<dbReference type="GO" id="GO:0005112">
    <property type="term" value="F:Notch binding"/>
    <property type="evidence" value="ECO:0007669"/>
    <property type="project" value="TreeGrafter"/>
</dbReference>
<dbReference type="Pfam" id="PF00535">
    <property type="entry name" value="Glycos_transf_2"/>
    <property type="match status" value="1"/>
</dbReference>
<evidence type="ECO:0000256" key="11">
    <source>
        <dbReference type="SAM" id="Phobius"/>
    </source>
</evidence>
<protein>
    <recommendedName>
        <fullName evidence="12">Ricin B lectin domain-containing protein</fullName>
    </recommendedName>
</protein>
<dbReference type="PANTHER" id="PTHR11675:SF63">
    <property type="entry name" value="POLYPEPTIDE N-ACETYLGALACTOSAMINYLTRANSFERASE"/>
    <property type="match status" value="1"/>
</dbReference>
<sequence>MSQEKFRFRSFACGVILASCTWIAVMYLYWNIRGEPLLEKDTHPGHEGYVPLRQKFTFLQQKEKQYFKDNVPSWKAKFRKLIGDQETYRNSDLLISQLSSQVRVLPDAQESQVQLGLVKTVEEKRMREDGYRKYAFNALISSRLGNVRNITDTRHDKCSGIRYPGNLPRASVIICFYNEEYHALLRTVHSVLERSNPNSLHEILLIDDFSDHENLHYEIANYAKKNLPVKVTVLKTPNRAGLIRARIFGARHATGDVLVFLDSHVEPNVNWLDPLLAPIKEDRKTVTTPIIDIINADTFAYTRSPLVKGGFNWGLHFRWDNVPRSLLKTRDDFVRPIVSPTMAGGLFAIKKDYFIELGEYDDGMEVWGGENVELSFRLWCCGGRLVIIPCSRVGHVFRRRRPYGASNGEDTTLRNSVRVAEVWLDEFKEYFYKAKPEAKSVDFGDVSSRVTLRKELNCKPFKWYIDNIYPDILTQVPVTNQSGDSDKNKKDFKSKFKSMQYWRARKRSYNAQFQLNLVGTKLCAQSEKPVMTKNSELWLQRCTDSDKKQRWFESEKHELVLAEMLCLNADDDKPRLAKCHELLGNQEWQHSLDTNTTVYNLAVGQCLGVKAGEKPKIGTKLTMEICSSSNKNLRFDLINYRDLS</sequence>
<proteinExistence type="inferred from homology"/>
<accession>A0A8J2LPL4</accession>
<evidence type="ECO:0000256" key="4">
    <source>
        <dbReference type="ARBA" id="ARBA00022968"/>
    </source>
</evidence>
<dbReference type="PROSITE" id="PS51257">
    <property type="entry name" value="PROKAR_LIPOPROTEIN"/>
    <property type="match status" value="1"/>
</dbReference>
<evidence type="ECO:0000313" key="14">
    <source>
        <dbReference type="Proteomes" id="UP000708208"/>
    </source>
</evidence>
<keyword evidence="3 11" id="KW-0812">Transmembrane</keyword>
<keyword evidence="7" id="KW-1015">Disulfide bond</keyword>
<dbReference type="InterPro" id="IPR001173">
    <property type="entry name" value="Glyco_trans_2-like"/>
</dbReference>
<dbReference type="GO" id="GO:0008593">
    <property type="term" value="P:regulation of Notch signaling pathway"/>
    <property type="evidence" value="ECO:0007669"/>
    <property type="project" value="TreeGrafter"/>
</dbReference>
<keyword evidence="4" id="KW-0735">Signal-anchor</keyword>
<dbReference type="SMART" id="SM00458">
    <property type="entry name" value="RICIN"/>
    <property type="match status" value="1"/>
</dbReference>
<evidence type="ECO:0000256" key="5">
    <source>
        <dbReference type="ARBA" id="ARBA00022989"/>
    </source>
</evidence>
<evidence type="ECO:0000256" key="2">
    <source>
        <dbReference type="ARBA" id="ARBA00005680"/>
    </source>
</evidence>
<feature type="domain" description="Ricin B lectin" evidence="12">
    <location>
        <begin position="510"/>
        <end position="638"/>
    </location>
</feature>
<gene>
    <name evidence="13" type="ORF">AFUS01_LOCUS45541</name>
</gene>
<dbReference type="AlphaFoldDB" id="A0A8J2LPL4"/>
<keyword evidence="14" id="KW-1185">Reference proteome</keyword>
<dbReference type="OrthoDB" id="9982049at2759"/>
<comment type="cofactor">
    <cofactor evidence="1">
        <name>Mn(2+)</name>
        <dbReference type="ChEBI" id="CHEBI:29035"/>
    </cofactor>
</comment>
<comment type="subcellular location">
    <subcellularLocation>
        <location evidence="10">Endomembrane system</location>
        <topology evidence="10">Single-pass type II membrane protein</topology>
    </subcellularLocation>
</comment>
<dbReference type="CDD" id="cd02510">
    <property type="entry name" value="pp-GalNAc-T"/>
    <property type="match status" value="1"/>
</dbReference>
<dbReference type="Proteomes" id="UP000708208">
    <property type="component" value="Unassembled WGS sequence"/>
</dbReference>
<dbReference type="InterPro" id="IPR000772">
    <property type="entry name" value="Ricin_B_lectin"/>
</dbReference>